<dbReference type="Gene3D" id="2.170.120.20">
    <property type="entry name" value="Ribosomal protein L25, beta domain"/>
    <property type="match status" value="1"/>
</dbReference>
<dbReference type="InterPro" id="IPR020057">
    <property type="entry name" value="Ribosomal_bL25_b-dom"/>
</dbReference>
<keyword evidence="2 5" id="KW-0694">RNA-binding</keyword>
<dbReference type="HAMAP" id="MF_01336">
    <property type="entry name" value="Ribosomal_bL25"/>
    <property type="match status" value="1"/>
</dbReference>
<evidence type="ECO:0000256" key="1">
    <source>
        <dbReference type="ARBA" id="ARBA00022730"/>
    </source>
</evidence>
<dbReference type="GO" id="GO:0008097">
    <property type="term" value="F:5S rRNA binding"/>
    <property type="evidence" value="ECO:0007669"/>
    <property type="project" value="InterPro"/>
</dbReference>
<evidence type="ECO:0000256" key="2">
    <source>
        <dbReference type="ARBA" id="ARBA00022884"/>
    </source>
</evidence>
<dbReference type="PANTHER" id="PTHR33284">
    <property type="entry name" value="RIBOSOMAL PROTEIN L25/GLN-TRNA SYNTHETASE, ANTI-CODON-BINDING DOMAIN-CONTAINING PROTEIN"/>
    <property type="match status" value="1"/>
</dbReference>
<keyword evidence="10" id="KW-1185">Reference proteome</keyword>
<reference evidence="9 10" key="1">
    <citation type="submission" date="2019-04" db="EMBL/GenBank/DDBJ databases">
        <authorList>
            <person name="Hwang J.C."/>
        </authorList>
    </citation>
    <scope>NUCLEOTIDE SEQUENCE [LARGE SCALE GENOMIC DNA]</scope>
    <source>
        <strain evidence="9 10">IMCC35001</strain>
    </source>
</reference>
<feature type="compositionally biased region" description="Basic and acidic residues" evidence="6">
    <location>
        <begin position="1"/>
        <end position="13"/>
    </location>
</feature>
<dbReference type="InterPro" id="IPR029751">
    <property type="entry name" value="Ribosomal_L25_dom"/>
</dbReference>
<feature type="compositionally biased region" description="Acidic residues" evidence="6">
    <location>
        <begin position="195"/>
        <end position="208"/>
    </location>
</feature>
<dbReference type="GO" id="GO:0006412">
    <property type="term" value="P:translation"/>
    <property type="evidence" value="ECO:0007669"/>
    <property type="project" value="UniProtKB-UniRule"/>
</dbReference>
<keyword evidence="4 5" id="KW-0687">Ribonucleoprotein</keyword>
<comment type="function">
    <text evidence="5">This is one of the proteins that binds to the 5S RNA in the ribosome where it forms part of the central protuberance.</text>
</comment>
<dbReference type="PANTHER" id="PTHR33284:SF1">
    <property type="entry name" value="RIBOSOMAL PROTEIN L25_GLN-TRNA SYNTHETASE, ANTI-CODON-BINDING DOMAIN-CONTAINING PROTEIN"/>
    <property type="match status" value="1"/>
</dbReference>
<dbReference type="RefSeq" id="WP_136852956.1">
    <property type="nucleotide sequence ID" value="NZ_SWCI01000004.1"/>
</dbReference>
<dbReference type="CDD" id="cd00495">
    <property type="entry name" value="Ribosomal_L25_TL5_CTC"/>
    <property type="match status" value="1"/>
</dbReference>
<feature type="domain" description="Large ribosomal subunit protein bL25 beta" evidence="8">
    <location>
        <begin position="102"/>
        <end position="191"/>
    </location>
</feature>
<dbReference type="EMBL" id="SWCI01000004">
    <property type="protein sequence ID" value="TKB49470.1"/>
    <property type="molecule type" value="Genomic_DNA"/>
</dbReference>
<dbReference type="AlphaFoldDB" id="A0A4U1BGA9"/>
<dbReference type="Gene3D" id="2.40.240.10">
    <property type="entry name" value="Ribosomal Protein L25, Chain P"/>
    <property type="match status" value="1"/>
</dbReference>
<protein>
    <recommendedName>
        <fullName evidence="5">Large ribosomal subunit protein bL25</fullName>
    </recommendedName>
    <alternativeName>
        <fullName evidence="5">General stress protein CTC</fullName>
    </alternativeName>
</protein>
<dbReference type="InterPro" id="IPR020056">
    <property type="entry name" value="Rbsml_bL25/Gln-tRNA_synth_N"/>
</dbReference>
<keyword evidence="1 5" id="KW-0699">rRNA-binding</keyword>
<gene>
    <name evidence="5" type="primary">rplY</name>
    <name evidence="5" type="synonym">ctc</name>
    <name evidence="9" type="ORF">FCL40_09075</name>
</gene>
<dbReference type="SUPFAM" id="SSF50715">
    <property type="entry name" value="Ribosomal protein L25-like"/>
    <property type="match status" value="1"/>
</dbReference>
<dbReference type="Proteomes" id="UP000305674">
    <property type="component" value="Unassembled WGS sequence"/>
</dbReference>
<feature type="region of interest" description="Disordered" evidence="6">
    <location>
        <begin position="187"/>
        <end position="208"/>
    </location>
</feature>
<comment type="subunit">
    <text evidence="5">Part of the 50S ribosomal subunit; part of the 5S rRNA/L5/L18/L25 subcomplex. Contacts the 5S rRNA. Binds to the 5S rRNA independently of L5 and L18.</text>
</comment>
<dbReference type="NCBIfam" id="NF004612">
    <property type="entry name" value="PRK05943.1"/>
    <property type="match status" value="1"/>
</dbReference>
<evidence type="ECO:0000259" key="7">
    <source>
        <dbReference type="Pfam" id="PF01386"/>
    </source>
</evidence>
<dbReference type="InterPro" id="IPR020930">
    <property type="entry name" value="Ribosomal_uL5_bac-type"/>
</dbReference>
<evidence type="ECO:0000256" key="3">
    <source>
        <dbReference type="ARBA" id="ARBA00022980"/>
    </source>
</evidence>
<evidence type="ECO:0000313" key="10">
    <source>
        <dbReference type="Proteomes" id="UP000305674"/>
    </source>
</evidence>
<sequence length="208" mass="22469">MSELTLDAHKRTEQGTGASRRLRRQGQVPAILYGGGEESLAITLSHDQLVKAQELESFFSQVIKLNLDGKPVPVIVKAMQRHPFKPKVTHIDLMRVSGDAAVTATVPIHFVNEDSSAGVKAGGSVTHHLTELELRCLPRDLPEYIEVDVQTLDTGDTLHLSDLSLPAGVESVALSKGEDFDLAVITISPPRGGEAESDTEDESPQDSE</sequence>
<dbReference type="InterPro" id="IPR011035">
    <property type="entry name" value="Ribosomal_bL25/Gln-tRNA_synth"/>
</dbReference>
<dbReference type="FunFam" id="2.40.240.10:FF:000002">
    <property type="entry name" value="50S ribosomal protein L25"/>
    <property type="match status" value="1"/>
</dbReference>
<evidence type="ECO:0000256" key="4">
    <source>
        <dbReference type="ARBA" id="ARBA00023274"/>
    </source>
</evidence>
<dbReference type="Pfam" id="PF01386">
    <property type="entry name" value="Ribosomal_L25p"/>
    <property type="match status" value="1"/>
</dbReference>
<proteinExistence type="inferred from homology"/>
<evidence type="ECO:0000256" key="5">
    <source>
        <dbReference type="HAMAP-Rule" id="MF_01334"/>
    </source>
</evidence>
<comment type="caution">
    <text evidence="9">The sequence shown here is derived from an EMBL/GenBank/DDBJ whole genome shotgun (WGS) entry which is preliminary data.</text>
</comment>
<dbReference type="GO" id="GO:0022625">
    <property type="term" value="C:cytosolic large ribosomal subunit"/>
    <property type="evidence" value="ECO:0007669"/>
    <property type="project" value="TreeGrafter"/>
</dbReference>
<dbReference type="InterPro" id="IPR020055">
    <property type="entry name" value="Ribosomal_bL25_short"/>
</dbReference>
<keyword evidence="3 5" id="KW-0689">Ribosomal protein</keyword>
<name>A0A4U1BGA9_9GAMM</name>
<accession>A0A4U1BGA9</accession>
<evidence type="ECO:0000313" key="9">
    <source>
        <dbReference type="EMBL" id="TKB49470.1"/>
    </source>
</evidence>
<feature type="region of interest" description="Disordered" evidence="6">
    <location>
        <begin position="1"/>
        <end position="21"/>
    </location>
</feature>
<dbReference type="InterPro" id="IPR037121">
    <property type="entry name" value="Ribosomal_bL25_C"/>
</dbReference>
<dbReference type="NCBIfam" id="TIGR00731">
    <property type="entry name" value="bL25_bact_ctc"/>
    <property type="match status" value="1"/>
</dbReference>
<dbReference type="OrthoDB" id="9806411at2"/>
<dbReference type="Pfam" id="PF14693">
    <property type="entry name" value="Ribosomal_TL5_C"/>
    <property type="match status" value="1"/>
</dbReference>
<dbReference type="NCBIfam" id="NF004128">
    <property type="entry name" value="PRK05618.1-2"/>
    <property type="match status" value="1"/>
</dbReference>
<dbReference type="InterPro" id="IPR001021">
    <property type="entry name" value="Ribosomal_bL25_long"/>
</dbReference>
<dbReference type="HAMAP" id="MF_01334">
    <property type="entry name" value="Ribosomal_bL25_CTC"/>
    <property type="match status" value="1"/>
</dbReference>
<dbReference type="NCBIfam" id="NF004130">
    <property type="entry name" value="PRK05618.1-5"/>
    <property type="match status" value="1"/>
</dbReference>
<feature type="domain" description="Large ribosomal subunit protein bL25 L25" evidence="7">
    <location>
        <begin position="6"/>
        <end position="93"/>
    </location>
</feature>
<evidence type="ECO:0000256" key="6">
    <source>
        <dbReference type="SAM" id="MobiDB-lite"/>
    </source>
</evidence>
<evidence type="ECO:0000259" key="8">
    <source>
        <dbReference type="Pfam" id="PF14693"/>
    </source>
</evidence>
<organism evidence="9 10">
    <name type="scientific">Ferrimonas sediminicola</name>
    <dbReference type="NCBI Taxonomy" id="2569538"/>
    <lineage>
        <taxon>Bacteria</taxon>
        <taxon>Pseudomonadati</taxon>
        <taxon>Pseudomonadota</taxon>
        <taxon>Gammaproteobacteria</taxon>
        <taxon>Alteromonadales</taxon>
        <taxon>Ferrimonadaceae</taxon>
        <taxon>Ferrimonas</taxon>
    </lineage>
</organism>
<comment type="similarity">
    <text evidence="5">Belongs to the bacterial ribosomal protein bL25 family. CTC subfamily.</text>
</comment>
<dbReference type="GO" id="GO:0003735">
    <property type="term" value="F:structural constituent of ribosome"/>
    <property type="evidence" value="ECO:0007669"/>
    <property type="project" value="InterPro"/>
</dbReference>